<name>A0ABR1VGA8_9PEZI</name>
<dbReference type="GeneID" id="92090122"/>
<comment type="caution">
    <text evidence="1">The sequence shown here is derived from an EMBL/GenBank/DDBJ whole genome shotgun (WGS) entry which is preliminary data.</text>
</comment>
<evidence type="ECO:0000313" key="2">
    <source>
        <dbReference type="Proteomes" id="UP001480595"/>
    </source>
</evidence>
<organism evidence="1 2">
    <name type="scientific">Apiospora phragmitis</name>
    <dbReference type="NCBI Taxonomy" id="2905665"/>
    <lineage>
        <taxon>Eukaryota</taxon>
        <taxon>Fungi</taxon>
        <taxon>Dikarya</taxon>
        <taxon>Ascomycota</taxon>
        <taxon>Pezizomycotina</taxon>
        <taxon>Sordariomycetes</taxon>
        <taxon>Xylariomycetidae</taxon>
        <taxon>Amphisphaeriales</taxon>
        <taxon>Apiosporaceae</taxon>
        <taxon>Apiospora</taxon>
    </lineage>
</organism>
<dbReference type="RefSeq" id="XP_066716328.1">
    <property type="nucleotide sequence ID" value="XM_066857059.1"/>
</dbReference>
<accession>A0ABR1VGA8</accession>
<sequence length="141" mass="15531">MPSQLHTNATVLSNLLRPENTVKLLGPDLSSEALLMAVVGNDIPIQVILDVGALIVDLENDEVARRWLEMTPHSGKEAVIFLSKEDDILVMDRNGFVEPFLTSSFVANTDACLVFLDEAHTRGIDLNYLITTGPQRCLVRS</sequence>
<reference evidence="1 2" key="1">
    <citation type="submission" date="2023-01" db="EMBL/GenBank/DDBJ databases">
        <title>Analysis of 21 Apiospora genomes using comparative genomics revels a genus with tremendous synthesis potential of carbohydrate active enzymes and secondary metabolites.</title>
        <authorList>
            <person name="Sorensen T."/>
        </authorList>
    </citation>
    <scope>NUCLEOTIDE SEQUENCE [LARGE SCALE GENOMIC DNA]</scope>
    <source>
        <strain evidence="1 2">CBS 135458</strain>
    </source>
</reference>
<gene>
    <name evidence="1" type="ORF">PG994_005650</name>
</gene>
<keyword evidence="2" id="KW-1185">Reference proteome</keyword>
<proteinExistence type="predicted"/>
<dbReference type="EMBL" id="JAQQWL010000006">
    <property type="protein sequence ID" value="KAK8069034.1"/>
    <property type="molecule type" value="Genomic_DNA"/>
</dbReference>
<dbReference type="Proteomes" id="UP001480595">
    <property type="component" value="Unassembled WGS sequence"/>
</dbReference>
<evidence type="ECO:0000313" key="1">
    <source>
        <dbReference type="EMBL" id="KAK8069034.1"/>
    </source>
</evidence>
<protein>
    <submittedName>
        <fullName evidence="1">Uncharacterized protein</fullName>
    </submittedName>
</protein>